<accession>A0A1B3ZA71</accession>
<reference evidence="4 5" key="1">
    <citation type="submission" date="2016-01" db="EMBL/GenBank/DDBJ databases">
        <title>Complete genome and mega plasmid sequence of Sphingomonas panacis DCY99 elicits systemic resistance in rice to Xanthomonas oryzae.</title>
        <authorList>
            <person name="Kim Y.J."/>
            <person name="Yang D.C."/>
            <person name="Sing P."/>
        </authorList>
    </citation>
    <scope>NUCLEOTIDE SEQUENCE [LARGE SCALE GENOMIC DNA]</scope>
    <source>
        <strain evidence="4 5">DCY99</strain>
    </source>
</reference>
<keyword evidence="1 2" id="KW-0238">DNA-binding</keyword>
<dbReference type="KEGG" id="span:AWL63_10285"/>
<feature type="domain" description="HTH tetR-type" evidence="3">
    <location>
        <begin position="1"/>
        <end position="37"/>
    </location>
</feature>
<dbReference type="PROSITE" id="PS50977">
    <property type="entry name" value="HTH_TETR_2"/>
    <property type="match status" value="1"/>
</dbReference>
<protein>
    <recommendedName>
        <fullName evidence="3">HTH tetR-type domain-containing protein</fullName>
    </recommendedName>
</protein>
<name>A0A1B3ZA71_9SPHN</name>
<evidence type="ECO:0000313" key="4">
    <source>
        <dbReference type="EMBL" id="AOH84300.1"/>
    </source>
</evidence>
<dbReference type="STRING" id="1560345.AWL63_10285"/>
<evidence type="ECO:0000256" key="2">
    <source>
        <dbReference type="PROSITE-ProRule" id="PRU00335"/>
    </source>
</evidence>
<dbReference type="Gene3D" id="1.10.357.10">
    <property type="entry name" value="Tetracycline Repressor, domain 2"/>
    <property type="match status" value="1"/>
</dbReference>
<dbReference type="SUPFAM" id="SSF46689">
    <property type="entry name" value="Homeodomain-like"/>
    <property type="match status" value="1"/>
</dbReference>
<proteinExistence type="predicted"/>
<evidence type="ECO:0000259" key="3">
    <source>
        <dbReference type="PROSITE" id="PS50977"/>
    </source>
</evidence>
<evidence type="ECO:0000313" key="5">
    <source>
        <dbReference type="Proteomes" id="UP000094256"/>
    </source>
</evidence>
<evidence type="ECO:0000256" key="1">
    <source>
        <dbReference type="ARBA" id="ARBA00023125"/>
    </source>
</evidence>
<dbReference type="AlphaFoldDB" id="A0A1B3ZA71"/>
<dbReference type="GO" id="GO:0003677">
    <property type="term" value="F:DNA binding"/>
    <property type="evidence" value="ECO:0007669"/>
    <property type="project" value="UniProtKB-UniRule"/>
</dbReference>
<gene>
    <name evidence="4" type="ORF">AWL63_10285</name>
</gene>
<sequence length="180" mass="20018">MRALCDEAGVSFTTPFNYFGNKNGIIQALAERLMTEIGDLYRDVAQPTDAIDRLFVMCDTAADVWMKRSAVNRFIGSALMAVEEGEHRGKMLARSRSLWEEAMLDLEGITPDLRDRAARILPLHCAIAFRGVMMLWIGEEIGDSSFSGLLKAQVATLMLGFVPNDRHKALWQLIDAAKAP</sequence>
<organism evidence="4 5">
    <name type="scientific">Sphingomonas panacis</name>
    <dbReference type="NCBI Taxonomy" id="1560345"/>
    <lineage>
        <taxon>Bacteria</taxon>
        <taxon>Pseudomonadati</taxon>
        <taxon>Pseudomonadota</taxon>
        <taxon>Alphaproteobacteria</taxon>
        <taxon>Sphingomonadales</taxon>
        <taxon>Sphingomonadaceae</taxon>
        <taxon>Sphingomonas</taxon>
    </lineage>
</organism>
<dbReference type="EMBL" id="CP014168">
    <property type="protein sequence ID" value="AOH84300.1"/>
    <property type="molecule type" value="Genomic_DNA"/>
</dbReference>
<comment type="caution">
    <text evidence="2">Lacks conserved residue(s) required for the propagation of feature annotation.</text>
</comment>
<keyword evidence="5" id="KW-1185">Reference proteome</keyword>
<dbReference type="InterPro" id="IPR009057">
    <property type="entry name" value="Homeodomain-like_sf"/>
</dbReference>
<dbReference type="InterPro" id="IPR001647">
    <property type="entry name" value="HTH_TetR"/>
</dbReference>
<dbReference type="Proteomes" id="UP000094256">
    <property type="component" value="Chromosome"/>
</dbReference>